<keyword evidence="4" id="KW-1185">Reference proteome</keyword>
<evidence type="ECO:0000256" key="1">
    <source>
        <dbReference type="ARBA" id="ARBA00009324"/>
    </source>
</evidence>
<organism evidence="3 4">
    <name type="scientific">Elliptochloris bilobata</name>
    <dbReference type="NCBI Taxonomy" id="381761"/>
    <lineage>
        <taxon>Eukaryota</taxon>
        <taxon>Viridiplantae</taxon>
        <taxon>Chlorophyta</taxon>
        <taxon>core chlorophytes</taxon>
        <taxon>Trebouxiophyceae</taxon>
        <taxon>Trebouxiophyceae incertae sedis</taxon>
        <taxon>Elliptochloris clade</taxon>
        <taxon>Elliptochloris</taxon>
    </lineage>
</organism>
<dbReference type="Pfam" id="PF04116">
    <property type="entry name" value="FA_hydroxylase"/>
    <property type="match status" value="1"/>
</dbReference>
<dbReference type="GO" id="GO:0016491">
    <property type="term" value="F:oxidoreductase activity"/>
    <property type="evidence" value="ECO:0007669"/>
    <property type="project" value="InterPro"/>
</dbReference>
<accession>A0AAW1SJ78</accession>
<dbReference type="EMBL" id="JALJOU010000002">
    <property type="protein sequence ID" value="KAK9845877.1"/>
    <property type="molecule type" value="Genomic_DNA"/>
</dbReference>
<dbReference type="Proteomes" id="UP001445335">
    <property type="component" value="Unassembled WGS sequence"/>
</dbReference>
<name>A0AAW1SJ78_9CHLO</name>
<comment type="caution">
    <text evidence="3">The sequence shown here is derived from an EMBL/GenBank/DDBJ whole genome shotgun (WGS) entry which is preliminary data.</text>
</comment>
<sequence>MDLRVPRSDGLPKTLIQAWATFLSHKTPRTVLCLCLALLLYRLQESPVSWADLPVACGAVCVWLAQEWAIHAKLLHSKAAWFGRDLHEQHHSTQYFHVCIDGVELVAPVMLLALGVFSAAFYSAPALGHTASLSYWAAGLGYLWTHYFVHLPVPTSSCWAKAVRRHHMLHHCRSEEYWLAFCVPAVDAIFNTLPASASAVSVTPLAARQKDRMRGKADTALPAL</sequence>
<feature type="domain" description="Fatty acid hydroxylase" evidence="2">
    <location>
        <begin position="59"/>
        <end position="192"/>
    </location>
</feature>
<dbReference type="GO" id="GO:0008610">
    <property type="term" value="P:lipid biosynthetic process"/>
    <property type="evidence" value="ECO:0007669"/>
    <property type="project" value="InterPro"/>
</dbReference>
<evidence type="ECO:0000313" key="4">
    <source>
        <dbReference type="Proteomes" id="UP001445335"/>
    </source>
</evidence>
<proteinExistence type="inferred from homology"/>
<gene>
    <name evidence="3" type="ORF">WJX81_004879</name>
</gene>
<evidence type="ECO:0000259" key="2">
    <source>
        <dbReference type="Pfam" id="PF04116"/>
    </source>
</evidence>
<dbReference type="GO" id="GO:0005506">
    <property type="term" value="F:iron ion binding"/>
    <property type="evidence" value="ECO:0007669"/>
    <property type="project" value="InterPro"/>
</dbReference>
<evidence type="ECO:0000313" key="3">
    <source>
        <dbReference type="EMBL" id="KAK9845877.1"/>
    </source>
</evidence>
<dbReference type="AlphaFoldDB" id="A0AAW1SJ78"/>
<comment type="similarity">
    <text evidence="1">Belongs to the sterol desaturase family.</text>
</comment>
<dbReference type="InterPro" id="IPR006694">
    <property type="entry name" value="Fatty_acid_hydroxylase"/>
</dbReference>
<reference evidence="3 4" key="1">
    <citation type="journal article" date="2024" name="Nat. Commun.">
        <title>Phylogenomics reveals the evolutionary origins of lichenization in chlorophyte algae.</title>
        <authorList>
            <person name="Puginier C."/>
            <person name="Libourel C."/>
            <person name="Otte J."/>
            <person name="Skaloud P."/>
            <person name="Haon M."/>
            <person name="Grisel S."/>
            <person name="Petersen M."/>
            <person name="Berrin J.G."/>
            <person name="Delaux P.M."/>
            <person name="Dal Grande F."/>
            <person name="Keller J."/>
        </authorList>
    </citation>
    <scope>NUCLEOTIDE SEQUENCE [LARGE SCALE GENOMIC DNA]</scope>
    <source>
        <strain evidence="3 4">SAG 245.80</strain>
    </source>
</reference>
<protein>
    <recommendedName>
        <fullName evidence="2">Fatty acid hydroxylase domain-containing protein</fullName>
    </recommendedName>
</protein>